<evidence type="ECO:0000256" key="1">
    <source>
        <dbReference type="SAM" id="MobiDB-lite"/>
    </source>
</evidence>
<dbReference type="VEuPathDB" id="FungiDB:GMDG_06785"/>
<dbReference type="InParanoid" id="L8FVC4"/>
<feature type="compositionally biased region" description="Polar residues" evidence="1">
    <location>
        <begin position="48"/>
        <end position="60"/>
    </location>
</feature>
<feature type="region of interest" description="Disordered" evidence="1">
    <location>
        <begin position="22"/>
        <end position="126"/>
    </location>
</feature>
<name>L8FVC4_PSED2</name>
<sequence>MSQAPFPSASLLTEGLLEQRLKTGKISEAPTDDESIQDQDDVKPETAINMQSNLPCSQTEAIVIEDTPPTGAADTSGDTGPAPLDITSETKLPEPPASTESSTPKAIDIPRPSHKSDEWATIDTDGTDDATLNWLEKEIAKQDLEKDTTRSKKASVLKQKHGTWPLLPGEKERSPRKFIYSEPDRNVVVHRGFGDFALPRSAALDEKRTAFPPLSNESYDLTTYGLDPKVQKLLKKIVVGENIAVVAPEDPTGSDDESHTLDGNVSGPSSVHSNGVVTESVVSNGAAAESVVPNDNLEFCTKCQKRHIKPGSPTTLDDRDTCLSMLPDWFPKERYEKPWTVFTDLINGYVRASQMLEGKEENPETKVPWNKEYHDPSPEWKEVGRFGGWWKCRIEDEEGEEGESDVPAIERKCRLCHRRKAENDRLAAKKVETLMEKKQSIEDWINKHMKQEMVKDRAYVKARLATEGF</sequence>
<feature type="compositionally biased region" description="Acidic residues" evidence="1">
    <location>
        <begin position="30"/>
        <end position="39"/>
    </location>
</feature>
<evidence type="ECO:0000313" key="3">
    <source>
        <dbReference type="Proteomes" id="UP000011064"/>
    </source>
</evidence>
<protein>
    <submittedName>
        <fullName evidence="2">Uncharacterized protein</fullName>
    </submittedName>
</protein>
<reference evidence="3" key="1">
    <citation type="submission" date="2010-09" db="EMBL/GenBank/DDBJ databases">
        <title>The genome sequence of Geomyces destructans 20631-21.</title>
        <authorList>
            <consortium name="The Broad Institute Genome Sequencing Platform"/>
            <person name="Cuomo C.A."/>
            <person name="Blehert D.S."/>
            <person name="Lorch J.M."/>
            <person name="Young S.K."/>
            <person name="Zeng Q."/>
            <person name="Gargeya S."/>
            <person name="Fitzgerald M."/>
            <person name="Haas B."/>
            <person name="Abouelleil A."/>
            <person name="Alvarado L."/>
            <person name="Arachchi H.M."/>
            <person name="Berlin A."/>
            <person name="Brown A."/>
            <person name="Chapman S.B."/>
            <person name="Chen Z."/>
            <person name="Dunbar C."/>
            <person name="Freedman E."/>
            <person name="Gearin G."/>
            <person name="Gellesch M."/>
            <person name="Goldberg J."/>
            <person name="Griggs A."/>
            <person name="Gujja S."/>
            <person name="Heiman D."/>
            <person name="Howarth C."/>
            <person name="Larson L."/>
            <person name="Lui A."/>
            <person name="MacDonald P.J.P."/>
            <person name="Montmayeur A."/>
            <person name="Murphy C."/>
            <person name="Neiman D."/>
            <person name="Pearson M."/>
            <person name="Priest M."/>
            <person name="Roberts A."/>
            <person name="Saif S."/>
            <person name="Shea T."/>
            <person name="Shenoy N."/>
            <person name="Sisk P."/>
            <person name="Stolte C."/>
            <person name="Sykes S."/>
            <person name="Wortman J."/>
            <person name="Nusbaum C."/>
            <person name="Birren B."/>
        </authorList>
    </citation>
    <scope>NUCLEOTIDE SEQUENCE [LARGE SCALE GENOMIC DNA]</scope>
    <source>
        <strain evidence="3">ATCC MYA-4855 / 20631-21</strain>
    </source>
</reference>
<feature type="region of interest" description="Disordered" evidence="1">
    <location>
        <begin position="248"/>
        <end position="270"/>
    </location>
</feature>
<proteinExistence type="predicted"/>
<gene>
    <name evidence="2" type="ORF">GMDG_06785</name>
</gene>
<evidence type="ECO:0000313" key="2">
    <source>
        <dbReference type="EMBL" id="ELR04479.1"/>
    </source>
</evidence>
<organism evidence="2 3">
    <name type="scientific">Pseudogymnoascus destructans (strain ATCC MYA-4855 / 20631-21)</name>
    <name type="common">Bat white-nose syndrome fungus</name>
    <name type="synonym">Geomyces destructans</name>
    <dbReference type="NCBI Taxonomy" id="658429"/>
    <lineage>
        <taxon>Eukaryota</taxon>
        <taxon>Fungi</taxon>
        <taxon>Dikarya</taxon>
        <taxon>Ascomycota</taxon>
        <taxon>Pezizomycotina</taxon>
        <taxon>Leotiomycetes</taxon>
        <taxon>Thelebolales</taxon>
        <taxon>Thelebolaceae</taxon>
        <taxon>Pseudogymnoascus</taxon>
    </lineage>
</organism>
<dbReference type="HOGENOM" id="CLU_582808_0_0_1"/>
<dbReference type="EMBL" id="GL573349">
    <property type="protein sequence ID" value="ELR04479.1"/>
    <property type="molecule type" value="Genomic_DNA"/>
</dbReference>
<accession>L8FVC4</accession>
<dbReference type="Proteomes" id="UP000011064">
    <property type="component" value="Unassembled WGS sequence"/>
</dbReference>
<dbReference type="OrthoDB" id="4749037at2759"/>
<feature type="compositionally biased region" description="Polar residues" evidence="1">
    <location>
        <begin position="261"/>
        <end position="270"/>
    </location>
</feature>
<dbReference type="AlphaFoldDB" id="L8FVC4"/>
<keyword evidence="3" id="KW-1185">Reference proteome</keyword>